<sequence>MVSVEGTPLTASVLSPDGKRITALDALRGLAVIGIVPMNAIAFSMPPAAYFNPRAFGGDGPLETALWAISFLLIEDKFRTLFAMMFGAGVAMLLGKAREHPLRGHYARMLVLLAIAMVHAIMLANNDVLRSYAVAGMLLPLAAGWQVRTLLWAAGAIMAAQLAVSGWFAWDWLAYWYERASGAMVDPAAHLQAEQDYGYNPQAIAAAVERAGEGLGERMFRRLTQAPQQISFVIASLPSALAAMLVGVALWRSGLLAGQWEARRALTLGARCAAIAVPVLAGLAAWSITTGFDPIVTTANALVWSAPFDLLLGIGWAALAMALFGSAWRGTALVTRLAAAGRMALTNYLATSLIFAILFMGWGLGLFAEVSRGQALLLGLIPIAAMLLWSPPWLARFRQGPAEWLWRSLSSGTRLPFKR</sequence>
<dbReference type="OrthoDB" id="9807744at2"/>
<dbReference type="PANTHER" id="PTHR30590:SF2">
    <property type="entry name" value="INNER MEMBRANE PROTEIN"/>
    <property type="match status" value="1"/>
</dbReference>
<dbReference type="InterPro" id="IPR052529">
    <property type="entry name" value="Bact_Transport_Assoc"/>
</dbReference>
<dbReference type="RefSeq" id="WP_047092775.1">
    <property type="nucleotide sequence ID" value="NZ_LBHU01000001.1"/>
</dbReference>
<feature type="transmembrane region" description="Helical" evidence="1">
    <location>
        <begin position="374"/>
        <end position="395"/>
    </location>
</feature>
<feature type="domain" description="DUF418" evidence="2">
    <location>
        <begin position="250"/>
        <end position="412"/>
    </location>
</feature>
<dbReference type="InterPro" id="IPR007349">
    <property type="entry name" value="DUF418"/>
</dbReference>
<feature type="transmembrane region" description="Helical" evidence="1">
    <location>
        <begin position="106"/>
        <end position="123"/>
    </location>
</feature>
<evidence type="ECO:0000313" key="3">
    <source>
        <dbReference type="EMBL" id="KLI64907.1"/>
    </source>
</evidence>
<feature type="transmembrane region" description="Helical" evidence="1">
    <location>
        <begin position="272"/>
        <end position="289"/>
    </location>
</feature>
<feature type="transmembrane region" description="Helical" evidence="1">
    <location>
        <begin position="65"/>
        <end position="94"/>
    </location>
</feature>
<dbReference type="Proteomes" id="UP000053455">
    <property type="component" value="Unassembled WGS sequence"/>
</dbReference>
<evidence type="ECO:0000313" key="4">
    <source>
        <dbReference type="Proteomes" id="UP000053455"/>
    </source>
</evidence>
<feature type="transmembrane region" description="Helical" evidence="1">
    <location>
        <begin position="301"/>
        <end position="324"/>
    </location>
</feature>
<feature type="transmembrane region" description="Helical" evidence="1">
    <location>
        <begin position="150"/>
        <end position="170"/>
    </location>
</feature>
<gene>
    <name evidence="3" type="ORF">AAV99_05240</name>
</gene>
<keyword evidence="1" id="KW-1133">Transmembrane helix</keyword>
<evidence type="ECO:0000259" key="2">
    <source>
        <dbReference type="Pfam" id="PF04235"/>
    </source>
</evidence>
<dbReference type="EMBL" id="LBHU01000001">
    <property type="protein sequence ID" value="KLI64907.1"/>
    <property type="molecule type" value="Genomic_DNA"/>
</dbReference>
<dbReference type="Pfam" id="PF04235">
    <property type="entry name" value="DUF418"/>
    <property type="match status" value="1"/>
</dbReference>
<keyword evidence="4" id="KW-1185">Reference proteome</keyword>
<dbReference type="STRING" id="874156.GCA_001021555_00228"/>
<name>A0A0H0XSJ4_9SPHN</name>
<comment type="caution">
    <text evidence="3">The sequence shown here is derived from an EMBL/GenBank/DDBJ whole genome shotgun (WGS) entry which is preliminary data.</text>
</comment>
<feature type="transmembrane region" description="Helical" evidence="1">
    <location>
        <begin position="345"/>
        <end position="368"/>
    </location>
</feature>
<dbReference type="PATRIC" id="fig|874156.12.peg.1086"/>
<protein>
    <recommendedName>
        <fullName evidence="2">DUF418 domain-containing protein</fullName>
    </recommendedName>
</protein>
<reference evidence="3 4" key="1">
    <citation type="submission" date="2015-04" db="EMBL/GenBank/DDBJ databases">
        <title>The draft genome sequence of Erythrobacter marinus HWDM-33.</title>
        <authorList>
            <person name="Zhuang L."/>
            <person name="Liu Y."/>
            <person name="Shao Z."/>
        </authorList>
    </citation>
    <scope>NUCLEOTIDE SEQUENCE [LARGE SCALE GENOMIC DNA]</scope>
    <source>
        <strain evidence="3 4">HWDM-33</strain>
    </source>
</reference>
<accession>A0A0H0XSJ4</accession>
<organism evidence="3 4">
    <name type="scientific">Aurantiacibacter marinus</name>
    <dbReference type="NCBI Taxonomy" id="874156"/>
    <lineage>
        <taxon>Bacteria</taxon>
        <taxon>Pseudomonadati</taxon>
        <taxon>Pseudomonadota</taxon>
        <taxon>Alphaproteobacteria</taxon>
        <taxon>Sphingomonadales</taxon>
        <taxon>Erythrobacteraceae</taxon>
        <taxon>Aurantiacibacter</taxon>
    </lineage>
</organism>
<proteinExistence type="predicted"/>
<dbReference type="PANTHER" id="PTHR30590">
    <property type="entry name" value="INNER MEMBRANE PROTEIN"/>
    <property type="match status" value="1"/>
</dbReference>
<feature type="transmembrane region" description="Helical" evidence="1">
    <location>
        <begin position="26"/>
        <end position="45"/>
    </location>
</feature>
<dbReference type="AlphaFoldDB" id="A0A0H0XSJ4"/>
<evidence type="ECO:0000256" key="1">
    <source>
        <dbReference type="SAM" id="Phobius"/>
    </source>
</evidence>
<feature type="transmembrane region" description="Helical" evidence="1">
    <location>
        <begin position="230"/>
        <end position="251"/>
    </location>
</feature>
<keyword evidence="1" id="KW-0472">Membrane</keyword>
<keyword evidence="1" id="KW-0812">Transmembrane</keyword>